<dbReference type="PANTHER" id="PTHR31286:SF164">
    <property type="entry name" value="ZINC FINGER, CCHC-TYPE"/>
    <property type="match status" value="1"/>
</dbReference>
<dbReference type="PANTHER" id="PTHR31286">
    <property type="entry name" value="GLYCINE-RICH CELL WALL STRUCTURAL PROTEIN 1.8-LIKE"/>
    <property type="match status" value="1"/>
</dbReference>
<sequence length="124" mass="14217">MLSGLPFHMHSWHYIRQIVSSIGTPLVMDAATISKTRPSMAKVRVELDLLKSHPDSVWVGLEDEDSPLRGFTQKLEYEAIPKYCKHGKKIGHTMTNCKILEKNLAKEKEEKKEKRGRRNNGENC</sequence>
<protein>
    <submittedName>
        <fullName evidence="2">Uncharacterized protein</fullName>
    </submittedName>
</protein>
<name>A0A2G2Y9V2_CAPAN</name>
<proteinExistence type="predicted"/>
<evidence type="ECO:0000256" key="1">
    <source>
        <dbReference type="SAM" id="MobiDB-lite"/>
    </source>
</evidence>
<organism evidence="2 3">
    <name type="scientific">Capsicum annuum</name>
    <name type="common">Capsicum pepper</name>
    <dbReference type="NCBI Taxonomy" id="4072"/>
    <lineage>
        <taxon>Eukaryota</taxon>
        <taxon>Viridiplantae</taxon>
        <taxon>Streptophyta</taxon>
        <taxon>Embryophyta</taxon>
        <taxon>Tracheophyta</taxon>
        <taxon>Spermatophyta</taxon>
        <taxon>Magnoliopsida</taxon>
        <taxon>eudicotyledons</taxon>
        <taxon>Gunneridae</taxon>
        <taxon>Pentapetalae</taxon>
        <taxon>asterids</taxon>
        <taxon>lamiids</taxon>
        <taxon>Solanales</taxon>
        <taxon>Solanaceae</taxon>
        <taxon>Solanoideae</taxon>
        <taxon>Capsiceae</taxon>
        <taxon>Capsicum</taxon>
    </lineage>
</organism>
<keyword evidence="3" id="KW-1185">Reference proteome</keyword>
<gene>
    <name evidence="2" type="ORF">T459_30970</name>
</gene>
<evidence type="ECO:0000313" key="2">
    <source>
        <dbReference type="EMBL" id="PHT66545.1"/>
    </source>
</evidence>
<comment type="caution">
    <text evidence="2">The sequence shown here is derived from an EMBL/GenBank/DDBJ whole genome shotgun (WGS) entry which is preliminary data.</text>
</comment>
<feature type="region of interest" description="Disordered" evidence="1">
    <location>
        <begin position="105"/>
        <end position="124"/>
    </location>
</feature>
<reference evidence="2 3" key="1">
    <citation type="journal article" date="2014" name="Nat. Genet.">
        <title>Genome sequence of the hot pepper provides insights into the evolution of pungency in Capsicum species.</title>
        <authorList>
            <person name="Kim S."/>
            <person name="Park M."/>
            <person name="Yeom S.I."/>
            <person name="Kim Y.M."/>
            <person name="Lee J.M."/>
            <person name="Lee H.A."/>
            <person name="Seo E."/>
            <person name="Choi J."/>
            <person name="Cheong K."/>
            <person name="Kim K.T."/>
            <person name="Jung K."/>
            <person name="Lee G.W."/>
            <person name="Oh S.K."/>
            <person name="Bae C."/>
            <person name="Kim S.B."/>
            <person name="Lee H.Y."/>
            <person name="Kim S.Y."/>
            <person name="Kim M.S."/>
            <person name="Kang B.C."/>
            <person name="Jo Y.D."/>
            <person name="Yang H.B."/>
            <person name="Jeong H.J."/>
            <person name="Kang W.H."/>
            <person name="Kwon J.K."/>
            <person name="Shin C."/>
            <person name="Lim J.Y."/>
            <person name="Park J.H."/>
            <person name="Huh J.H."/>
            <person name="Kim J.S."/>
            <person name="Kim B.D."/>
            <person name="Cohen O."/>
            <person name="Paran I."/>
            <person name="Suh M.C."/>
            <person name="Lee S.B."/>
            <person name="Kim Y.K."/>
            <person name="Shin Y."/>
            <person name="Noh S.J."/>
            <person name="Park J."/>
            <person name="Seo Y.S."/>
            <person name="Kwon S.Y."/>
            <person name="Kim H.A."/>
            <person name="Park J.M."/>
            <person name="Kim H.J."/>
            <person name="Choi S.B."/>
            <person name="Bosland P.W."/>
            <person name="Reeves G."/>
            <person name="Jo S.H."/>
            <person name="Lee B.W."/>
            <person name="Cho H.T."/>
            <person name="Choi H.S."/>
            <person name="Lee M.S."/>
            <person name="Yu Y."/>
            <person name="Do Choi Y."/>
            <person name="Park B.S."/>
            <person name="van Deynze A."/>
            <person name="Ashrafi H."/>
            <person name="Hill T."/>
            <person name="Kim W.T."/>
            <person name="Pai H.S."/>
            <person name="Ahn H.K."/>
            <person name="Yeam I."/>
            <person name="Giovannoni J.J."/>
            <person name="Rose J.K."/>
            <person name="Sorensen I."/>
            <person name="Lee S.J."/>
            <person name="Kim R.W."/>
            <person name="Choi I.Y."/>
            <person name="Choi B.S."/>
            <person name="Lim J.S."/>
            <person name="Lee Y.H."/>
            <person name="Choi D."/>
        </authorList>
    </citation>
    <scope>NUCLEOTIDE SEQUENCE [LARGE SCALE GENOMIC DNA]</scope>
    <source>
        <strain evidence="3">cv. CM334</strain>
    </source>
</reference>
<dbReference type="InterPro" id="IPR040256">
    <property type="entry name" value="At4g02000-like"/>
</dbReference>
<dbReference type="Proteomes" id="UP000222542">
    <property type="component" value="Unassembled WGS sequence"/>
</dbReference>
<reference evidence="2 3" key="2">
    <citation type="journal article" date="2017" name="Genome Biol.">
        <title>New reference genome sequences of hot pepper reveal the massive evolution of plant disease-resistance genes by retroduplication.</title>
        <authorList>
            <person name="Kim S."/>
            <person name="Park J."/>
            <person name="Yeom S.I."/>
            <person name="Kim Y.M."/>
            <person name="Seo E."/>
            <person name="Kim K.T."/>
            <person name="Kim M.S."/>
            <person name="Lee J.M."/>
            <person name="Cheong K."/>
            <person name="Shin H.S."/>
            <person name="Kim S.B."/>
            <person name="Han K."/>
            <person name="Lee J."/>
            <person name="Park M."/>
            <person name="Lee H.A."/>
            <person name="Lee H.Y."/>
            <person name="Lee Y."/>
            <person name="Oh S."/>
            <person name="Lee J.H."/>
            <person name="Choi E."/>
            <person name="Choi E."/>
            <person name="Lee S.E."/>
            <person name="Jeon J."/>
            <person name="Kim H."/>
            <person name="Choi G."/>
            <person name="Song H."/>
            <person name="Lee J."/>
            <person name="Lee S.C."/>
            <person name="Kwon J.K."/>
            <person name="Lee H.Y."/>
            <person name="Koo N."/>
            <person name="Hong Y."/>
            <person name="Kim R.W."/>
            <person name="Kang W.H."/>
            <person name="Huh J.H."/>
            <person name="Kang B.C."/>
            <person name="Yang T.J."/>
            <person name="Lee Y.H."/>
            <person name="Bennetzen J.L."/>
            <person name="Choi D."/>
        </authorList>
    </citation>
    <scope>NUCLEOTIDE SEQUENCE [LARGE SCALE GENOMIC DNA]</scope>
    <source>
        <strain evidence="3">cv. CM334</strain>
    </source>
</reference>
<accession>A0A2G2Y9V2</accession>
<dbReference type="AlphaFoldDB" id="A0A2G2Y9V2"/>
<dbReference type="OMA" id="RNNGENC"/>
<evidence type="ECO:0000313" key="3">
    <source>
        <dbReference type="Proteomes" id="UP000222542"/>
    </source>
</evidence>
<dbReference type="Gramene" id="PHT66545">
    <property type="protein sequence ID" value="PHT66545"/>
    <property type="gene ID" value="T459_30970"/>
</dbReference>
<dbReference type="EMBL" id="AYRZ02000012">
    <property type="protein sequence ID" value="PHT66545.1"/>
    <property type="molecule type" value="Genomic_DNA"/>
</dbReference>